<evidence type="ECO:0000313" key="2">
    <source>
        <dbReference type="EMBL" id="KAK0730013.1"/>
    </source>
</evidence>
<evidence type="ECO:0000313" key="3">
    <source>
        <dbReference type="Proteomes" id="UP001172102"/>
    </source>
</evidence>
<keyword evidence="3" id="KW-1185">Reference proteome</keyword>
<protein>
    <submittedName>
        <fullName evidence="2">Uncharacterized protein</fullName>
    </submittedName>
</protein>
<accession>A0AA40B9J5</accession>
<reference evidence="2" key="1">
    <citation type="submission" date="2023-06" db="EMBL/GenBank/DDBJ databases">
        <title>Genome-scale phylogeny and comparative genomics of the fungal order Sordariales.</title>
        <authorList>
            <consortium name="Lawrence Berkeley National Laboratory"/>
            <person name="Hensen N."/>
            <person name="Bonometti L."/>
            <person name="Westerberg I."/>
            <person name="Brannstrom I.O."/>
            <person name="Guillou S."/>
            <person name="Cros-Aarteil S."/>
            <person name="Calhoun S."/>
            <person name="Haridas S."/>
            <person name="Kuo A."/>
            <person name="Mondo S."/>
            <person name="Pangilinan J."/>
            <person name="Riley R."/>
            <person name="Labutti K."/>
            <person name="Andreopoulos B."/>
            <person name="Lipzen A."/>
            <person name="Chen C."/>
            <person name="Yanf M."/>
            <person name="Daum C."/>
            <person name="Ng V."/>
            <person name="Clum A."/>
            <person name="Steindorff A."/>
            <person name="Ohm R."/>
            <person name="Martin F."/>
            <person name="Silar P."/>
            <person name="Natvig D."/>
            <person name="Lalanne C."/>
            <person name="Gautier V."/>
            <person name="Ament-Velasquez S.L."/>
            <person name="Kruys A."/>
            <person name="Hutchinson M.I."/>
            <person name="Powell A.J."/>
            <person name="Barry K."/>
            <person name="Miller A.N."/>
            <person name="Grigoriev I.V."/>
            <person name="Debuchy R."/>
            <person name="Gladieux P."/>
            <person name="Thoren M.H."/>
            <person name="Johannesson H."/>
        </authorList>
    </citation>
    <scope>NUCLEOTIDE SEQUENCE</scope>
    <source>
        <strain evidence="2">SMH4607-1</strain>
    </source>
</reference>
<sequence>MSTRQVCETAIRGISSPLLRANTAPHNLEPADANAVTIEFRFTGSVGTKSAQFEALKYLTQQPKAGMGGVMILYLVDINKSADNVTSRAQAMYEKLGMKKAAIRVRGWPAFKPRDAKKKTEETGSNEAAKTQTRLERASFPEGCIAEKERGSPSHSLDGRAWEQYKSHQSRYQEITSALDRVYSKWRLGRHHEADIERLQKTLVPLYEATMAEADFIVATSAVTQRYLFGC</sequence>
<feature type="compositionally biased region" description="Polar residues" evidence="1">
    <location>
        <begin position="123"/>
        <end position="132"/>
    </location>
</feature>
<dbReference type="EMBL" id="JAUKUA010000001">
    <property type="protein sequence ID" value="KAK0730013.1"/>
    <property type="molecule type" value="Genomic_DNA"/>
</dbReference>
<dbReference type="Proteomes" id="UP001172102">
    <property type="component" value="Unassembled WGS sequence"/>
</dbReference>
<evidence type="ECO:0000256" key="1">
    <source>
        <dbReference type="SAM" id="MobiDB-lite"/>
    </source>
</evidence>
<feature type="region of interest" description="Disordered" evidence="1">
    <location>
        <begin position="112"/>
        <end position="134"/>
    </location>
</feature>
<organism evidence="2 3">
    <name type="scientific">Lasiosphaeris hirsuta</name>
    <dbReference type="NCBI Taxonomy" id="260670"/>
    <lineage>
        <taxon>Eukaryota</taxon>
        <taxon>Fungi</taxon>
        <taxon>Dikarya</taxon>
        <taxon>Ascomycota</taxon>
        <taxon>Pezizomycotina</taxon>
        <taxon>Sordariomycetes</taxon>
        <taxon>Sordariomycetidae</taxon>
        <taxon>Sordariales</taxon>
        <taxon>Lasiosphaeriaceae</taxon>
        <taxon>Lasiosphaeris</taxon>
    </lineage>
</organism>
<feature type="compositionally biased region" description="Basic and acidic residues" evidence="1">
    <location>
        <begin position="112"/>
        <end position="122"/>
    </location>
</feature>
<comment type="caution">
    <text evidence="2">The sequence shown here is derived from an EMBL/GenBank/DDBJ whole genome shotgun (WGS) entry which is preliminary data.</text>
</comment>
<gene>
    <name evidence="2" type="ORF">B0H67DRAFT_651652</name>
</gene>
<dbReference type="AlphaFoldDB" id="A0AA40B9J5"/>
<proteinExistence type="predicted"/>
<name>A0AA40B9J5_9PEZI</name>